<sequence>MVVSDRDVRVFPHDCVLDSCKYSCQGNCQLCTRCLNDEEKYILKEAYREHLRRGNCRRVIPSSTYEKEANQTKLIDLSHLSSRNALLKRWFQESACKILLGVSKAKRRKFRNPMSLHERCL</sequence>
<name>A0ABM1C2D7_LIMPO</name>
<keyword evidence="1" id="KW-1185">Reference proteome</keyword>
<reference evidence="2" key="1">
    <citation type="submission" date="2025-08" db="UniProtKB">
        <authorList>
            <consortium name="RefSeq"/>
        </authorList>
    </citation>
    <scope>IDENTIFICATION</scope>
    <source>
        <tissue evidence="2">Muscle</tissue>
    </source>
</reference>
<dbReference type="InterPro" id="IPR053317">
    <property type="entry name" value="Tubulin_polyglutamylase"/>
</dbReference>
<protein>
    <submittedName>
        <fullName evidence="2">Uncharacterized protein LOC106476937</fullName>
    </submittedName>
</protein>
<evidence type="ECO:0000313" key="2">
    <source>
        <dbReference type="RefSeq" id="XP_013793006.1"/>
    </source>
</evidence>
<gene>
    <name evidence="2" type="primary">LOC106476937</name>
</gene>
<evidence type="ECO:0000313" key="1">
    <source>
        <dbReference type="Proteomes" id="UP000694941"/>
    </source>
</evidence>
<dbReference type="PANTHER" id="PTHR47113:SF1">
    <property type="entry name" value="LD09343P"/>
    <property type="match status" value="1"/>
</dbReference>
<dbReference type="PANTHER" id="PTHR47113">
    <property type="entry name" value="LD09343P"/>
    <property type="match status" value="1"/>
</dbReference>
<dbReference type="GeneID" id="106476937"/>
<dbReference type="Proteomes" id="UP000694941">
    <property type="component" value="Unplaced"/>
</dbReference>
<proteinExistence type="predicted"/>
<dbReference type="RefSeq" id="XP_013793006.1">
    <property type="nucleotide sequence ID" value="XM_013937552.2"/>
</dbReference>
<accession>A0ABM1C2D7</accession>
<organism evidence="1 2">
    <name type="scientific">Limulus polyphemus</name>
    <name type="common">Atlantic horseshoe crab</name>
    <dbReference type="NCBI Taxonomy" id="6850"/>
    <lineage>
        <taxon>Eukaryota</taxon>
        <taxon>Metazoa</taxon>
        <taxon>Ecdysozoa</taxon>
        <taxon>Arthropoda</taxon>
        <taxon>Chelicerata</taxon>
        <taxon>Merostomata</taxon>
        <taxon>Xiphosura</taxon>
        <taxon>Limulidae</taxon>
        <taxon>Limulus</taxon>
    </lineage>
</organism>